<accession>A0A841TJA9</accession>
<sequence length="161" mass="18107">MLTFEQKLAIADSYPELERRSVSLGRVNYHYEQSAYDKKIVLYHLHPNGNGFVYVGEAPEGSAYKPDDKGFVNIRDFAEEELRSLIARAIRQLSRPAGGALAEAEPGSEETWVNAANQKLALKFEEEDGMWYVFAGLNLDAAFESYEEAKAYLAEEGFART</sequence>
<dbReference type="EMBL" id="JACJVN010000057">
    <property type="protein sequence ID" value="MBB6678591.1"/>
    <property type="molecule type" value="Genomic_DNA"/>
</dbReference>
<dbReference type="RefSeq" id="WP_185179854.1">
    <property type="nucleotide sequence ID" value="NZ_CBCSEP010000006.1"/>
</dbReference>
<dbReference type="Proteomes" id="UP000574133">
    <property type="component" value="Unassembled WGS sequence"/>
</dbReference>
<gene>
    <name evidence="1" type="ORF">H4Q31_14970</name>
</gene>
<proteinExistence type="predicted"/>
<comment type="caution">
    <text evidence="1">The sequence shown here is derived from an EMBL/GenBank/DDBJ whole genome shotgun (WGS) entry which is preliminary data.</text>
</comment>
<organism evidence="1 2">
    <name type="scientific">Cohnella lubricantis</name>
    <dbReference type="NCBI Taxonomy" id="2163172"/>
    <lineage>
        <taxon>Bacteria</taxon>
        <taxon>Bacillati</taxon>
        <taxon>Bacillota</taxon>
        <taxon>Bacilli</taxon>
        <taxon>Bacillales</taxon>
        <taxon>Paenibacillaceae</taxon>
        <taxon>Cohnella</taxon>
    </lineage>
</organism>
<protein>
    <submittedName>
        <fullName evidence="1">Uncharacterized protein</fullName>
    </submittedName>
</protein>
<reference evidence="1 2" key="1">
    <citation type="submission" date="2020-08" db="EMBL/GenBank/DDBJ databases">
        <title>Cohnella phylogeny.</title>
        <authorList>
            <person name="Dunlap C."/>
        </authorList>
    </citation>
    <scope>NUCLEOTIDE SEQUENCE [LARGE SCALE GENOMIC DNA]</scope>
    <source>
        <strain evidence="1 2">DSM 103658</strain>
    </source>
</reference>
<evidence type="ECO:0000313" key="2">
    <source>
        <dbReference type="Proteomes" id="UP000574133"/>
    </source>
</evidence>
<evidence type="ECO:0000313" key="1">
    <source>
        <dbReference type="EMBL" id="MBB6678591.1"/>
    </source>
</evidence>
<dbReference type="AlphaFoldDB" id="A0A841TJA9"/>
<name>A0A841TJA9_9BACL</name>
<keyword evidence="2" id="KW-1185">Reference proteome</keyword>